<dbReference type="AlphaFoldDB" id="W2S7Z3"/>
<proteinExistence type="predicted"/>
<sequence>MVIQSSYLANSTESHDWFDVDHDPTQPSDAEICVYGQIGAAQRARHCWISRVVDLTSPEYPPGVEQACRQHTQERGWEEELDEKVLLRDISVSIFVESSNLANSISHKFQQAPGNRRSIFWQNYVILCLLLHADHASEGVQTTLAINEEDLLDTLRSAISCSKIPARPKRERAQITSLLRALYTTAGGDINHLYQVSGKYSASENRDLLGSIFGTRARIDFENYDVEKMRQRLSKSPMFSNVTLSAQNLEVLITQIRGCLYLGYPPSHLDVPPHVLSGLSTEQVNMFTAFRFSTYQQIPALAQDKNNILMLLIWGQQMGSQNCEALQQWLDSEDASKLYDGLLKDVQTEQPLEQLVITMAALVSFHRWHPDYDDDTLELTYGSFLADMHACVTGLRLENSGKVMERVVFSLIRVVQEQQFEDLAIFLATTLDRDQPALHYLDGLTDEYFRWRTAGHSHMKGMKMAYGRLFTLQLCPLLDSLSISTDPTGAVSRYFLRSPSPKLAHVRRLGECFTSANPAQWHDSVLDCYKYVRIRGIISTDATILVSLLRSKFKDLQIPSIERLSDGSWEIVVRKATAPLVADVIRGRFPASDIDMFHNPLEPTTEDLDGWTHVNAARLNCHWYIGRALRIIGNGMMVNGMTLAARIYLYHLSKLIHRFGLDQHAP</sequence>
<evidence type="ECO:0000313" key="1">
    <source>
        <dbReference type="EMBL" id="ETN44750.1"/>
    </source>
</evidence>
<keyword evidence="2" id="KW-1185">Reference proteome</keyword>
<protein>
    <submittedName>
        <fullName evidence="1">Uncharacterized protein</fullName>
    </submittedName>
</protein>
<organism evidence="1 2">
    <name type="scientific">Cyphellophora europaea (strain CBS 101466)</name>
    <name type="common">Phialophora europaea</name>
    <dbReference type="NCBI Taxonomy" id="1220924"/>
    <lineage>
        <taxon>Eukaryota</taxon>
        <taxon>Fungi</taxon>
        <taxon>Dikarya</taxon>
        <taxon>Ascomycota</taxon>
        <taxon>Pezizomycotina</taxon>
        <taxon>Eurotiomycetes</taxon>
        <taxon>Chaetothyriomycetidae</taxon>
        <taxon>Chaetothyriales</taxon>
        <taxon>Cyphellophoraceae</taxon>
        <taxon>Cyphellophora</taxon>
    </lineage>
</organism>
<accession>W2S7Z3</accession>
<dbReference type="EMBL" id="KB822714">
    <property type="protein sequence ID" value="ETN44750.1"/>
    <property type="molecule type" value="Genomic_DNA"/>
</dbReference>
<dbReference type="eggNOG" id="KOG4476">
    <property type="taxonomic scope" value="Eukaryota"/>
</dbReference>
<dbReference type="GeneID" id="19977759"/>
<evidence type="ECO:0000313" key="2">
    <source>
        <dbReference type="Proteomes" id="UP000030752"/>
    </source>
</evidence>
<gene>
    <name evidence="1" type="ORF">HMPREF1541_10420</name>
</gene>
<dbReference type="HOGENOM" id="CLU_412198_0_0_1"/>
<dbReference type="RefSeq" id="XP_008713313.1">
    <property type="nucleotide sequence ID" value="XM_008715091.1"/>
</dbReference>
<reference evidence="1 2" key="1">
    <citation type="submission" date="2013-03" db="EMBL/GenBank/DDBJ databases">
        <title>The Genome Sequence of Phialophora europaea CBS 101466.</title>
        <authorList>
            <consortium name="The Broad Institute Genomics Platform"/>
            <person name="Cuomo C."/>
            <person name="de Hoog S."/>
            <person name="Gorbushina A."/>
            <person name="Walker B."/>
            <person name="Young S.K."/>
            <person name="Zeng Q."/>
            <person name="Gargeya S."/>
            <person name="Fitzgerald M."/>
            <person name="Haas B."/>
            <person name="Abouelleil A."/>
            <person name="Allen A.W."/>
            <person name="Alvarado L."/>
            <person name="Arachchi H.M."/>
            <person name="Berlin A.M."/>
            <person name="Chapman S.B."/>
            <person name="Gainer-Dewar J."/>
            <person name="Goldberg J."/>
            <person name="Griggs A."/>
            <person name="Gujja S."/>
            <person name="Hansen M."/>
            <person name="Howarth C."/>
            <person name="Imamovic A."/>
            <person name="Ireland A."/>
            <person name="Larimer J."/>
            <person name="McCowan C."/>
            <person name="Murphy C."/>
            <person name="Pearson M."/>
            <person name="Poon T.W."/>
            <person name="Priest M."/>
            <person name="Roberts A."/>
            <person name="Saif S."/>
            <person name="Shea T."/>
            <person name="Sisk P."/>
            <person name="Sykes S."/>
            <person name="Wortman J."/>
            <person name="Nusbaum C."/>
            <person name="Birren B."/>
        </authorList>
    </citation>
    <scope>NUCLEOTIDE SEQUENCE [LARGE SCALE GENOMIC DNA]</scope>
    <source>
        <strain evidence="1 2">CBS 101466</strain>
    </source>
</reference>
<dbReference type="Proteomes" id="UP000030752">
    <property type="component" value="Unassembled WGS sequence"/>
</dbReference>
<dbReference type="InParanoid" id="W2S7Z3"/>
<dbReference type="OrthoDB" id="5351292at2759"/>
<dbReference type="VEuPathDB" id="FungiDB:HMPREF1541_10420"/>
<name>W2S7Z3_CYPE1</name>